<comment type="caution">
    <text evidence="2">The sequence shown here is derived from an EMBL/GenBank/DDBJ whole genome shotgun (WGS) entry which is preliminary data.</text>
</comment>
<evidence type="ECO:0008006" key="4">
    <source>
        <dbReference type="Google" id="ProtNLM"/>
    </source>
</evidence>
<feature type="compositionally biased region" description="Polar residues" evidence="1">
    <location>
        <begin position="109"/>
        <end position="120"/>
    </location>
</feature>
<sequence>MACIYCNSTFKERKDKRGYLRHSLTAKLYKGKEVTVLQAINTCLQTSLSQCNELFICTDCFNSLGNFYSFIAARTSFCEKESSDSYISSNKRRRTTPIKTPRSIKKLKQSSSPKQESVKHGNTINSHLHTAISFLVKRNYRKGVNALANGTDGMRRALRECCFDIIFKEMKEISKKSENNILSRSMSIETVKQFKWTSVVSELKLKAPTLYGVLSSMLSPQKVQYRTENLAPNPKLINEIGTMYSVLMFKRNTQCKTFQTLNSIQLWTGGCKSSEQSKSLNNKDEEECNENSEASSRNVLSPNEHNELTQTNVRRRLFDVSNKEEQNQHIHEKHPGYTFCWDNIGRHLTVRQQTTDHQNKYHMWALAYAAVNRVQTTDLPIDDFIPASTIPLKSYLPSDEDIIDLKNRLIFEVESIAAEYLQAFKPHSPKPFAHQHTAVMEKKSHLDTWNEFFYGNSCTEKGTLYNIKNAFNHRSVGKDVSKCFNHAVDLLNHVTDSFTLLLLMQLMQINGIEEIPSNFPNTASAQKVYLHQKATQLIEKNMA</sequence>
<dbReference type="Proteomes" id="UP000683360">
    <property type="component" value="Unassembled WGS sequence"/>
</dbReference>
<evidence type="ECO:0000313" key="2">
    <source>
        <dbReference type="EMBL" id="CAG2234436.1"/>
    </source>
</evidence>
<feature type="region of interest" description="Disordered" evidence="1">
    <location>
        <begin position="275"/>
        <end position="313"/>
    </location>
</feature>
<feature type="compositionally biased region" description="Polar residues" evidence="1">
    <location>
        <begin position="299"/>
        <end position="312"/>
    </location>
</feature>
<name>A0A8S3TLC5_MYTED</name>
<protein>
    <recommendedName>
        <fullName evidence="4">ZAD domain-containing protein</fullName>
    </recommendedName>
</protein>
<accession>A0A8S3TLC5</accession>
<evidence type="ECO:0000313" key="3">
    <source>
        <dbReference type="Proteomes" id="UP000683360"/>
    </source>
</evidence>
<proteinExistence type="predicted"/>
<dbReference type="AlphaFoldDB" id="A0A8S3TLC5"/>
<feature type="region of interest" description="Disordered" evidence="1">
    <location>
        <begin position="89"/>
        <end position="120"/>
    </location>
</feature>
<gene>
    <name evidence="2" type="ORF">MEDL_47068</name>
</gene>
<dbReference type="OrthoDB" id="6160157at2759"/>
<keyword evidence="3" id="KW-1185">Reference proteome</keyword>
<evidence type="ECO:0000256" key="1">
    <source>
        <dbReference type="SAM" id="MobiDB-lite"/>
    </source>
</evidence>
<feature type="compositionally biased region" description="Basic residues" evidence="1">
    <location>
        <begin position="90"/>
        <end position="108"/>
    </location>
</feature>
<dbReference type="EMBL" id="CAJPWZ010002241">
    <property type="protein sequence ID" value="CAG2234436.1"/>
    <property type="molecule type" value="Genomic_DNA"/>
</dbReference>
<organism evidence="2 3">
    <name type="scientific">Mytilus edulis</name>
    <name type="common">Blue mussel</name>
    <dbReference type="NCBI Taxonomy" id="6550"/>
    <lineage>
        <taxon>Eukaryota</taxon>
        <taxon>Metazoa</taxon>
        <taxon>Spiralia</taxon>
        <taxon>Lophotrochozoa</taxon>
        <taxon>Mollusca</taxon>
        <taxon>Bivalvia</taxon>
        <taxon>Autobranchia</taxon>
        <taxon>Pteriomorphia</taxon>
        <taxon>Mytilida</taxon>
        <taxon>Mytiloidea</taxon>
        <taxon>Mytilidae</taxon>
        <taxon>Mytilinae</taxon>
        <taxon>Mytilus</taxon>
    </lineage>
</organism>
<reference evidence="2" key="1">
    <citation type="submission" date="2021-03" db="EMBL/GenBank/DDBJ databases">
        <authorList>
            <person name="Bekaert M."/>
        </authorList>
    </citation>
    <scope>NUCLEOTIDE SEQUENCE</scope>
</reference>